<dbReference type="PANTHER" id="PTHR47926">
    <property type="entry name" value="PENTATRICOPEPTIDE REPEAT-CONTAINING PROTEIN"/>
    <property type="match status" value="1"/>
</dbReference>
<gene>
    <name evidence="6" type="ORF">A4U43_C04F21820</name>
</gene>
<evidence type="ECO:0000256" key="3">
    <source>
        <dbReference type="PROSITE-ProRule" id="PRU00708"/>
    </source>
</evidence>
<dbReference type="EMBL" id="CM007384">
    <property type="protein sequence ID" value="ONK72666.1"/>
    <property type="molecule type" value="Genomic_DNA"/>
</dbReference>
<evidence type="ECO:0000259" key="5">
    <source>
        <dbReference type="Pfam" id="PF14432"/>
    </source>
</evidence>
<dbReference type="OMA" id="EYSERYF"/>
<comment type="similarity">
    <text evidence="2">Belongs to the PPR family. PCMP-E subfamily.</text>
</comment>
<dbReference type="Gramene" id="ONK72666">
    <property type="protein sequence ID" value="ONK72666"/>
    <property type="gene ID" value="A4U43_C04F21820"/>
</dbReference>
<dbReference type="PROSITE" id="PS51375">
    <property type="entry name" value="PPR"/>
    <property type="match status" value="3"/>
</dbReference>
<evidence type="ECO:0000256" key="4">
    <source>
        <dbReference type="SAM" id="MobiDB-lite"/>
    </source>
</evidence>
<dbReference type="Pfam" id="PF20431">
    <property type="entry name" value="E_motif"/>
    <property type="match status" value="1"/>
</dbReference>
<protein>
    <recommendedName>
        <fullName evidence="5">DYW domain-containing protein</fullName>
    </recommendedName>
</protein>
<feature type="repeat" description="PPR" evidence="3">
    <location>
        <begin position="231"/>
        <end position="265"/>
    </location>
</feature>
<proteinExistence type="inferred from homology"/>
<dbReference type="PANTHER" id="PTHR47926:SF359">
    <property type="entry name" value="PENTACOTRIPEPTIDE-REPEAT REGION OF PRORP DOMAIN-CONTAINING PROTEIN"/>
    <property type="match status" value="1"/>
</dbReference>
<dbReference type="InterPro" id="IPR032867">
    <property type="entry name" value="DYW_dom"/>
</dbReference>
<organism evidence="6 7">
    <name type="scientific">Asparagus officinalis</name>
    <name type="common">Garden asparagus</name>
    <dbReference type="NCBI Taxonomy" id="4686"/>
    <lineage>
        <taxon>Eukaryota</taxon>
        <taxon>Viridiplantae</taxon>
        <taxon>Streptophyta</taxon>
        <taxon>Embryophyta</taxon>
        <taxon>Tracheophyta</taxon>
        <taxon>Spermatophyta</taxon>
        <taxon>Magnoliopsida</taxon>
        <taxon>Liliopsida</taxon>
        <taxon>Asparagales</taxon>
        <taxon>Asparagaceae</taxon>
        <taxon>Asparagoideae</taxon>
        <taxon>Asparagus</taxon>
    </lineage>
</organism>
<feature type="domain" description="DYW" evidence="5">
    <location>
        <begin position="489"/>
        <end position="574"/>
    </location>
</feature>
<evidence type="ECO:0000256" key="2">
    <source>
        <dbReference type="ARBA" id="ARBA00061659"/>
    </source>
</evidence>
<dbReference type="Pfam" id="PF13041">
    <property type="entry name" value="PPR_2"/>
    <property type="match status" value="3"/>
</dbReference>
<dbReference type="Gene3D" id="1.25.40.10">
    <property type="entry name" value="Tetratricopeptide repeat domain"/>
    <property type="match status" value="3"/>
</dbReference>
<dbReference type="FunFam" id="1.25.40.10:FF:000361">
    <property type="entry name" value="Pentatricopeptide repeat-containing protein chloroplastic"/>
    <property type="match status" value="1"/>
</dbReference>
<feature type="repeat" description="PPR" evidence="3">
    <location>
        <begin position="332"/>
        <end position="367"/>
    </location>
</feature>
<name>A0A5P1F2S1_ASPOF</name>
<dbReference type="Pfam" id="PF14432">
    <property type="entry name" value="DYW_deaminase"/>
    <property type="match status" value="1"/>
</dbReference>
<dbReference type="GO" id="GO:0009451">
    <property type="term" value="P:RNA modification"/>
    <property type="evidence" value="ECO:0007669"/>
    <property type="project" value="InterPro"/>
</dbReference>
<dbReference type="Proteomes" id="UP000243459">
    <property type="component" value="Chromosome 4"/>
</dbReference>
<dbReference type="InterPro" id="IPR046848">
    <property type="entry name" value="E_motif"/>
</dbReference>
<dbReference type="FunFam" id="1.25.40.10:FF:000073">
    <property type="entry name" value="Pentatricopeptide repeat-containing protein chloroplastic"/>
    <property type="match status" value="1"/>
</dbReference>
<dbReference type="InterPro" id="IPR002885">
    <property type="entry name" value="PPR_rpt"/>
</dbReference>
<dbReference type="AlphaFoldDB" id="A0A5P1F2S1"/>
<evidence type="ECO:0000313" key="6">
    <source>
        <dbReference type="EMBL" id="ONK72666.1"/>
    </source>
</evidence>
<keyword evidence="1" id="KW-0677">Repeat</keyword>
<feature type="repeat" description="PPR" evidence="3">
    <location>
        <begin position="74"/>
        <end position="108"/>
    </location>
</feature>
<dbReference type="InterPro" id="IPR011990">
    <property type="entry name" value="TPR-like_helical_dom_sf"/>
</dbReference>
<dbReference type="GO" id="GO:0003723">
    <property type="term" value="F:RNA binding"/>
    <property type="evidence" value="ECO:0007669"/>
    <property type="project" value="InterPro"/>
</dbReference>
<keyword evidence="7" id="KW-1185">Reference proteome</keyword>
<feature type="region of interest" description="Disordered" evidence="4">
    <location>
        <begin position="12"/>
        <end position="32"/>
    </location>
</feature>
<reference evidence="7" key="1">
    <citation type="journal article" date="2017" name="Nat. Commun.">
        <title>The asparagus genome sheds light on the origin and evolution of a young Y chromosome.</title>
        <authorList>
            <person name="Harkess A."/>
            <person name="Zhou J."/>
            <person name="Xu C."/>
            <person name="Bowers J.E."/>
            <person name="Van der Hulst R."/>
            <person name="Ayyampalayam S."/>
            <person name="Mercati F."/>
            <person name="Riccardi P."/>
            <person name="McKain M.R."/>
            <person name="Kakrana A."/>
            <person name="Tang H."/>
            <person name="Ray J."/>
            <person name="Groenendijk J."/>
            <person name="Arikit S."/>
            <person name="Mathioni S.M."/>
            <person name="Nakano M."/>
            <person name="Shan H."/>
            <person name="Telgmann-Rauber A."/>
            <person name="Kanno A."/>
            <person name="Yue Z."/>
            <person name="Chen H."/>
            <person name="Li W."/>
            <person name="Chen Y."/>
            <person name="Xu X."/>
            <person name="Zhang Y."/>
            <person name="Luo S."/>
            <person name="Chen H."/>
            <person name="Gao J."/>
            <person name="Mao Z."/>
            <person name="Pires J.C."/>
            <person name="Luo M."/>
            <person name="Kudrna D."/>
            <person name="Wing R.A."/>
            <person name="Meyers B.C."/>
            <person name="Yi K."/>
            <person name="Kong H."/>
            <person name="Lavrijsen P."/>
            <person name="Sunseri F."/>
            <person name="Falavigna A."/>
            <person name="Ye Y."/>
            <person name="Leebens-Mack J.H."/>
            <person name="Chen G."/>
        </authorList>
    </citation>
    <scope>NUCLEOTIDE SEQUENCE [LARGE SCALE GENOMIC DNA]</scope>
    <source>
        <strain evidence="7">cv. DH0086</strain>
    </source>
</reference>
<accession>A0A5P1F2S1</accession>
<dbReference type="GO" id="GO:0008270">
    <property type="term" value="F:zinc ion binding"/>
    <property type="evidence" value="ECO:0007669"/>
    <property type="project" value="InterPro"/>
</dbReference>
<evidence type="ECO:0000256" key="1">
    <source>
        <dbReference type="ARBA" id="ARBA00022737"/>
    </source>
</evidence>
<dbReference type="InterPro" id="IPR046960">
    <property type="entry name" value="PPR_At4g14850-like_plant"/>
</dbReference>
<dbReference type="NCBIfam" id="TIGR00756">
    <property type="entry name" value="PPR"/>
    <property type="match status" value="3"/>
</dbReference>
<sequence>MATAILQSFCNNSNTSQTSSLPKQASISSSTNVKTKQPISKLHNSVIARRLSSLTESGQMHEALSLFQSAKKPDTFIWNVMIRGYTNWEMFEDAIGLYYQMQAAGVRADHFTFPFVVKSITALSYSSEGLKIHGKLFKVGLDSDLYICNSLIAMKMQEGFAMKPDGLAVMSALEACSSTMSFELGKEIHGYIIRQRLDSEVKVRASLIDMYCKCANMFYAERQFNMITERNVVTWNLIIGGYAQNGQPYKAVDCFTKMQEDGEDSDSVTMVNLLPACAQLRSKSHGKAIHGATIRKGFTPHLALETAVIDMYAKCGELRLAKLTFDRMVERSLVTWNTMITGYVQNEQNVKALRLFLKLLNDGDLEPDDFTISSIIPAYAEMKFLRDGKQIHKFAAERIFALEHDNTGCYVLLSNMYADAGRWEDVERMRLLMKEQGLHQTTGKSTVELDSKSRSFVNGDKSHDDSTTIYQVLQILSREIGEDAADSITVFKPIDKTIKENSPRRHSVRLAITSGLISSTVGSPVLVKKNVRICVSCHNAIKLISKFTKREIIVGDSRIYHHFTDGFCSCGDYW</sequence>
<evidence type="ECO:0000313" key="7">
    <source>
        <dbReference type="Proteomes" id="UP000243459"/>
    </source>
</evidence>